<evidence type="ECO:0000313" key="2">
    <source>
        <dbReference type="Proteomes" id="UP000249542"/>
    </source>
</evidence>
<organism evidence="1 2">
    <name type="scientific">Mesonia algae</name>
    <dbReference type="NCBI Taxonomy" id="213248"/>
    <lineage>
        <taxon>Bacteria</taxon>
        <taxon>Pseudomonadati</taxon>
        <taxon>Bacteroidota</taxon>
        <taxon>Flavobacteriia</taxon>
        <taxon>Flavobacteriales</taxon>
        <taxon>Flavobacteriaceae</taxon>
        <taxon>Mesonia</taxon>
    </lineage>
</organism>
<dbReference type="InterPro" id="IPR032286">
    <property type="entry name" value="DUF4837"/>
</dbReference>
<gene>
    <name evidence="1" type="ORF">LX95_00529</name>
</gene>
<accession>A0A2W7IGD2</accession>
<dbReference type="EMBL" id="QKYV01000001">
    <property type="protein sequence ID" value="PZW44195.1"/>
    <property type="molecule type" value="Genomic_DNA"/>
</dbReference>
<sequence length="325" mass="36981">MMKNFLYLFLIGILFTSCDDEVNKKQNLSNSSGRLNNLSIIVDNNLWEGEIGEVLRENLASPVDGLPQQEPLFSMNQIPPKAFSGFVQNNRTFLKVGQSKAPQFEVVKDTFAKPQTGIFVSGPSKEAIIETLNAHNDEIIKSFKDTEIKEQQRRISKSLKADKLLEENLGVSLKFPTAYRYAKTDEDFFWIRKDIPNGSMEILVYEVPFRVIDKDTNVIGNIIKMRDSIGKERVPGPTEGSFLITEEAYAPYLFTSKIDGKFAYETRGTWEVKNAFMAGPFINYAVKDEKNNRYVILEGFVFRPSATKRDNIFELEAILKSAKLK</sequence>
<dbReference type="PROSITE" id="PS51257">
    <property type="entry name" value="PROKAR_LIPOPROTEIN"/>
    <property type="match status" value="1"/>
</dbReference>
<dbReference type="Proteomes" id="UP000249542">
    <property type="component" value="Unassembled WGS sequence"/>
</dbReference>
<dbReference type="Pfam" id="PF16125">
    <property type="entry name" value="DUF4837"/>
    <property type="match status" value="1"/>
</dbReference>
<name>A0A2W7IGD2_9FLAO</name>
<reference evidence="1 2" key="1">
    <citation type="submission" date="2018-06" db="EMBL/GenBank/DDBJ databases">
        <title>Genomic Encyclopedia of Archaeal and Bacterial Type Strains, Phase II (KMG-II): from individual species to whole genera.</title>
        <authorList>
            <person name="Goeker M."/>
        </authorList>
    </citation>
    <scope>NUCLEOTIDE SEQUENCE [LARGE SCALE GENOMIC DNA]</scope>
    <source>
        <strain evidence="1 2">DSM 15361</strain>
    </source>
</reference>
<dbReference type="AlphaFoldDB" id="A0A2W7IGD2"/>
<evidence type="ECO:0000313" key="1">
    <source>
        <dbReference type="EMBL" id="PZW44195.1"/>
    </source>
</evidence>
<proteinExistence type="predicted"/>
<comment type="caution">
    <text evidence="1">The sequence shown here is derived from an EMBL/GenBank/DDBJ whole genome shotgun (WGS) entry which is preliminary data.</text>
</comment>
<protein>
    <submittedName>
        <fullName evidence="1">Uncharacterized protein DUF4837</fullName>
    </submittedName>
</protein>
<keyword evidence="2" id="KW-1185">Reference proteome</keyword>